<dbReference type="Proteomes" id="UP001162480">
    <property type="component" value="Chromosome 12"/>
</dbReference>
<evidence type="ECO:0000313" key="3">
    <source>
        <dbReference type="Proteomes" id="UP001162480"/>
    </source>
</evidence>
<sequence length="161" mass="18450">MEHSIYKNMIVLVVLLSVAAVMFEPVQTVPINDERASDLLRWKNFMITRKRDLMNRLLRDSRDAFPSDGSDDKKNDPSEFVLYSLAIDETIDLSNTAQMAAFIRGITAKFNIREESRCMRQLESMITRQEDLMNRLFLDGRDAFPSDEGKTTHVPGTSFPA</sequence>
<gene>
    <name evidence="2" type="ORF">OCTVUL_1B028130</name>
</gene>
<dbReference type="AlphaFoldDB" id="A0AA36BBJ0"/>
<evidence type="ECO:0000313" key="2">
    <source>
        <dbReference type="EMBL" id="CAI9731370.1"/>
    </source>
</evidence>
<organism evidence="2 3">
    <name type="scientific">Octopus vulgaris</name>
    <name type="common">Common octopus</name>
    <dbReference type="NCBI Taxonomy" id="6645"/>
    <lineage>
        <taxon>Eukaryota</taxon>
        <taxon>Metazoa</taxon>
        <taxon>Spiralia</taxon>
        <taxon>Lophotrochozoa</taxon>
        <taxon>Mollusca</taxon>
        <taxon>Cephalopoda</taxon>
        <taxon>Coleoidea</taxon>
        <taxon>Octopodiformes</taxon>
        <taxon>Octopoda</taxon>
        <taxon>Incirrata</taxon>
        <taxon>Octopodidae</taxon>
        <taxon>Octopus</taxon>
    </lineage>
</organism>
<dbReference type="EMBL" id="OX597825">
    <property type="protein sequence ID" value="CAI9731370.1"/>
    <property type="molecule type" value="Genomic_DNA"/>
</dbReference>
<protein>
    <submittedName>
        <fullName evidence="2">Uncharacterized protein</fullName>
    </submittedName>
</protein>
<keyword evidence="3" id="KW-1185">Reference proteome</keyword>
<proteinExistence type="predicted"/>
<keyword evidence="1" id="KW-0732">Signal</keyword>
<feature type="chain" id="PRO_5041442070" evidence="1">
    <location>
        <begin position="29"/>
        <end position="161"/>
    </location>
</feature>
<name>A0AA36BBJ0_OCTVU</name>
<accession>A0AA36BBJ0</accession>
<evidence type="ECO:0000256" key="1">
    <source>
        <dbReference type="SAM" id="SignalP"/>
    </source>
</evidence>
<reference evidence="2" key="1">
    <citation type="submission" date="2023-08" db="EMBL/GenBank/DDBJ databases">
        <authorList>
            <person name="Alioto T."/>
            <person name="Alioto T."/>
            <person name="Gomez Garrido J."/>
        </authorList>
    </citation>
    <scope>NUCLEOTIDE SEQUENCE</scope>
</reference>
<feature type="signal peptide" evidence="1">
    <location>
        <begin position="1"/>
        <end position="28"/>
    </location>
</feature>